<dbReference type="PANTHER" id="PTHR37423">
    <property type="entry name" value="SOLUBLE LYTIC MUREIN TRANSGLYCOSYLASE-RELATED"/>
    <property type="match status" value="1"/>
</dbReference>
<dbReference type="OrthoDB" id="9815002at2"/>
<comment type="caution">
    <text evidence="2">The sequence shown here is derived from an EMBL/GenBank/DDBJ whole genome shotgun (WGS) entry which is preliminary data.</text>
</comment>
<dbReference type="PANTHER" id="PTHR37423:SF2">
    <property type="entry name" value="MEMBRANE-BOUND LYTIC MUREIN TRANSGLYCOSYLASE C"/>
    <property type="match status" value="1"/>
</dbReference>
<gene>
    <name evidence="2" type="ORF">D7Z54_04955</name>
</gene>
<accession>A0A428N8E7</accession>
<sequence length="202" mass="23383">MEELEEKSEELEEAETIANNVDFLQESSGIEWDISYHEWADARQEAKTFKEESSGRFSLNWGTYMVYQSKKRDISPALVYELLKVETGGTFDPTLTGPQTKYGHAYGLAQFMKNTGPWIADLADLPYSDSMLFDPYYSIQLSIEYLDYLHDKYDNWDQALTAYHRGMSGLKTYEEENGNAKSWYAVEIQEKAEDKQELLAKQ</sequence>
<dbReference type="EMBL" id="RBVX01000003">
    <property type="protein sequence ID" value="RSL34672.1"/>
    <property type="molecule type" value="Genomic_DNA"/>
</dbReference>
<organism evidence="2 3">
    <name type="scientific">Salibacterium salarium</name>
    <dbReference type="NCBI Taxonomy" id="284579"/>
    <lineage>
        <taxon>Bacteria</taxon>
        <taxon>Bacillati</taxon>
        <taxon>Bacillota</taxon>
        <taxon>Bacilli</taxon>
        <taxon>Bacillales</taxon>
        <taxon>Bacillaceae</taxon>
    </lineage>
</organism>
<dbReference type="Pfam" id="PF01464">
    <property type="entry name" value="SLT"/>
    <property type="match status" value="1"/>
</dbReference>
<dbReference type="SUPFAM" id="SSF53955">
    <property type="entry name" value="Lysozyme-like"/>
    <property type="match status" value="1"/>
</dbReference>
<evidence type="ECO:0000259" key="1">
    <source>
        <dbReference type="Pfam" id="PF01464"/>
    </source>
</evidence>
<dbReference type="Gene3D" id="1.10.530.10">
    <property type="match status" value="1"/>
</dbReference>
<name>A0A428N8E7_9BACI</name>
<feature type="domain" description="Transglycosylase SLT" evidence="1">
    <location>
        <begin position="67"/>
        <end position="184"/>
    </location>
</feature>
<dbReference type="AlphaFoldDB" id="A0A428N8E7"/>
<dbReference type="Proteomes" id="UP000275076">
    <property type="component" value="Unassembled WGS sequence"/>
</dbReference>
<proteinExistence type="predicted"/>
<evidence type="ECO:0000313" key="3">
    <source>
        <dbReference type="Proteomes" id="UP000275076"/>
    </source>
</evidence>
<keyword evidence="3" id="KW-1185">Reference proteome</keyword>
<dbReference type="InterPro" id="IPR008258">
    <property type="entry name" value="Transglycosylase_SLT_dom_1"/>
</dbReference>
<protein>
    <submittedName>
        <fullName evidence="2">Lytic transglycosylase domain-containing protein</fullName>
    </submittedName>
</protein>
<reference evidence="2 3" key="1">
    <citation type="submission" date="2018-10" db="EMBL/GenBank/DDBJ databases">
        <title>Draft genome sequence of Bacillus salarius IM0101, isolated from a hypersaline soil in Inner Mongolia, China.</title>
        <authorList>
            <person name="Yamprayoonswat W."/>
            <person name="Boonvisut S."/>
            <person name="Jumpathong W."/>
            <person name="Sittihan S."/>
            <person name="Ruangsuj P."/>
            <person name="Wanthongcharoen S."/>
            <person name="Thongpramul N."/>
            <person name="Pimmason S."/>
            <person name="Yu B."/>
            <person name="Yasawong M."/>
        </authorList>
    </citation>
    <scope>NUCLEOTIDE SEQUENCE [LARGE SCALE GENOMIC DNA]</scope>
    <source>
        <strain evidence="2 3">IM0101</strain>
    </source>
</reference>
<evidence type="ECO:0000313" key="2">
    <source>
        <dbReference type="EMBL" id="RSL34672.1"/>
    </source>
</evidence>
<dbReference type="InterPro" id="IPR023346">
    <property type="entry name" value="Lysozyme-like_dom_sf"/>
</dbReference>